<reference evidence="1" key="1">
    <citation type="submission" date="2018-02" db="EMBL/GenBank/DDBJ databases">
        <title>The genomes of Aspergillus section Nigri reveals drivers in fungal speciation.</title>
        <authorList>
            <consortium name="DOE Joint Genome Institute"/>
            <person name="Vesth T.C."/>
            <person name="Nybo J."/>
            <person name="Theobald S."/>
            <person name="Brandl J."/>
            <person name="Frisvad J.C."/>
            <person name="Nielsen K.F."/>
            <person name="Lyhne E.K."/>
            <person name="Kogle M.E."/>
            <person name="Kuo A."/>
            <person name="Riley R."/>
            <person name="Clum A."/>
            <person name="Nolan M."/>
            <person name="Lipzen A."/>
            <person name="Salamov A."/>
            <person name="Henrissat B."/>
            <person name="Wiebenga A."/>
            <person name="De vries R.P."/>
            <person name="Grigoriev I.V."/>
            <person name="Mortensen U.H."/>
            <person name="Andersen M.R."/>
            <person name="Baker S.E."/>
        </authorList>
    </citation>
    <scope>NUCLEOTIDE SEQUENCE</scope>
    <source>
        <strain evidence="1">CBS 115574</strain>
    </source>
</reference>
<dbReference type="EMBL" id="KZ824558">
    <property type="protein sequence ID" value="RAK86585.1"/>
    <property type="molecule type" value="Genomic_DNA"/>
</dbReference>
<keyword evidence="2" id="KW-1185">Reference proteome</keyword>
<dbReference type="Proteomes" id="UP000249748">
    <property type="component" value="Unassembled WGS sequence"/>
</dbReference>
<evidence type="ECO:0000313" key="1">
    <source>
        <dbReference type="EMBL" id="RAK86585.1"/>
    </source>
</evidence>
<organism evidence="1 2">
    <name type="scientific">Aspergillus costaricaensis CBS 115574</name>
    <dbReference type="NCBI Taxonomy" id="1448317"/>
    <lineage>
        <taxon>Eukaryota</taxon>
        <taxon>Fungi</taxon>
        <taxon>Dikarya</taxon>
        <taxon>Ascomycota</taxon>
        <taxon>Pezizomycotina</taxon>
        <taxon>Eurotiomycetes</taxon>
        <taxon>Eurotiomycetidae</taxon>
        <taxon>Eurotiales</taxon>
        <taxon>Aspergillaceae</taxon>
        <taxon>Aspergillus</taxon>
        <taxon>Aspergillus subgen. Circumdati</taxon>
    </lineage>
</organism>
<sequence>MSPVSYYVNAAGSNLQNLCHNTHMFNTPTSQALADQAIGRVLCVGQSQVVKISEYVVHDSFNTSVFIKDLTKAIPDPVATLNWELLRASRPPILVSGFPAD</sequence>
<evidence type="ECO:0000313" key="2">
    <source>
        <dbReference type="Proteomes" id="UP000249748"/>
    </source>
</evidence>
<accession>A0ACD1I7T5</accession>
<protein>
    <submittedName>
        <fullName evidence="1">Uncharacterized protein</fullName>
    </submittedName>
</protein>
<proteinExistence type="predicted"/>
<name>A0ACD1I7T5_9EURO</name>
<gene>
    <name evidence="1" type="ORF">BO79DRAFT_256994</name>
</gene>